<gene>
    <name evidence="2" type="ORF">IAC39_00855</name>
</gene>
<evidence type="ECO:0000313" key="2">
    <source>
        <dbReference type="EMBL" id="HIT58265.1"/>
    </source>
</evidence>
<reference evidence="2" key="2">
    <citation type="journal article" date="2021" name="PeerJ">
        <title>Extensive microbial diversity within the chicken gut microbiome revealed by metagenomics and culture.</title>
        <authorList>
            <person name="Gilroy R."/>
            <person name="Ravi A."/>
            <person name="Getino M."/>
            <person name="Pursley I."/>
            <person name="Horton D.L."/>
            <person name="Alikhan N.F."/>
            <person name="Baker D."/>
            <person name="Gharbi K."/>
            <person name="Hall N."/>
            <person name="Watson M."/>
            <person name="Adriaenssens E.M."/>
            <person name="Foster-Nyarko E."/>
            <person name="Jarju S."/>
            <person name="Secka A."/>
            <person name="Antonio M."/>
            <person name="Oren A."/>
            <person name="Chaudhuri R.R."/>
            <person name="La Ragione R."/>
            <person name="Hildebrand F."/>
            <person name="Pallen M.J."/>
        </authorList>
    </citation>
    <scope>NUCLEOTIDE SEQUENCE</scope>
    <source>
        <strain evidence="2">CHK33-4379</strain>
    </source>
</reference>
<dbReference type="AlphaFoldDB" id="A0A9D1KJK6"/>
<dbReference type="InterPro" id="IPR028979">
    <property type="entry name" value="Ser_kin/Pase_Hpr-like_N_sf"/>
</dbReference>
<name>A0A9D1KJK6_9FIRM</name>
<dbReference type="Gene3D" id="3.40.1390.20">
    <property type="entry name" value="HprK N-terminal domain-like"/>
    <property type="match status" value="1"/>
</dbReference>
<comment type="caution">
    <text evidence="2">The sequence shown here is derived from an EMBL/GenBank/DDBJ whole genome shotgun (WGS) entry which is preliminary data.</text>
</comment>
<dbReference type="SUPFAM" id="SSF75138">
    <property type="entry name" value="HprK N-terminal domain-like"/>
    <property type="match status" value="1"/>
</dbReference>
<reference evidence="2" key="1">
    <citation type="submission" date="2020-10" db="EMBL/GenBank/DDBJ databases">
        <authorList>
            <person name="Gilroy R."/>
        </authorList>
    </citation>
    <scope>NUCLEOTIDE SEQUENCE</scope>
    <source>
        <strain evidence="2">CHK33-4379</strain>
    </source>
</reference>
<evidence type="ECO:0000313" key="3">
    <source>
        <dbReference type="Proteomes" id="UP000824136"/>
    </source>
</evidence>
<sequence length="108" mass="11506">MTVNELIEKSGYKPVSLPDGEREISGVYIGDLLSWVMGRARADNAWITIMSNINIVAVASLADTSCIIVAENVELPADITATAKAKGVNILSSPDGEYETACLLHSLL</sequence>
<dbReference type="Proteomes" id="UP000824136">
    <property type="component" value="Unassembled WGS sequence"/>
</dbReference>
<organism evidence="2 3">
    <name type="scientific">Candidatus Faeciplasma pullistercoris</name>
    <dbReference type="NCBI Taxonomy" id="2840800"/>
    <lineage>
        <taxon>Bacteria</taxon>
        <taxon>Bacillati</taxon>
        <taxon>Bacillota</taxon>
        <taxon>Clostridia</taxon>
        <taxon>Eubacteriales</taxon>
        <taxon>Oscillospiraceae</taxon>
        <taxon>Oscillospiraceae incertae sedis</taxon>
        <taxon>Candidatus Faeciplasma</taxon>
    </lineage>
</organism>
<dbReference type="Pfam" id="PF07085">
    <property type="entry name" value="DRTGG"/>
    <property type="match status" value="1"/>
</dbReference>
<accession>A0A9D1KJK6</accession>
<dbReference type="EMBL" id="DVLL01000005">
    <property type="protein sequence ID" value="HIT58265.1"/>
    <property type="molecule type" value="Genomic_DNA"/>
</dbReference>
<proteinExistence type="predicted"/>
<dbReference type="InterPro" id="IPR010766">
    <property type="entry name" value="DRTGG"/>
</dbReference>
<feature type="domain" description="DRTGG" evidence="1">
    <location>
        <begin position="39"/>
        <end position="106"/>
    </location>
</feature>
<protein>
    <recommendedName>
        <fullName evidence="1">DRTGG domain-containing protein</fullName>
    </recommendedName>
</protein>
<evidence type="ECO:0000259" key="1">
    <source>
        <dbReference type="Pfam" id="PF07085"/>
    </source>
</evidence>